<evidence type="ECO:0000256" key="7">
    <source>
        <dbReference type="ARBA" id="ARBA00023237"/>
    </source>
</evidence>
<evidence type="ECO:0000256" key="2">
    <source>
        <dbReference type="ARBA" id="ARBA00022448"/>
    </source>
</evidence>
<dbReference type="InterPro" id="IPR036942">
    <property type="entry name" value="Beta-barrel_TonB_sf"/>
</dbReference>
<dbReference type="Gene3D" id="2.170.130.10">
    <property type="entry name" value="TonB-dependent receptor, plug domain"/>
    <property type="match status" value="1"/>
</dbReference>
<evidence type="ECO:0000256" key="10">
    <source>
        <dbReference type="SAM" id="Phobius"/>
    </source>
</evidence>
<dbReference type="EMBL" id="RCNR01000040">
    <property type="protein sequence ID" value="MUH37441.1"/>
    <property type="molecule type" value="Genomic_DNA"/>
</dbReference>
<evidence type="ECO:0000313" key="14">
    <source>
        <dbReference type="Proteomes" id="UP000540519"/>
    </source>
</evidence>
<keyword evidence="7 8" id="KW-0998">Cell outer membrane</keyword>
<name>A0A7X3D2T5_9FLAO</name>
<dbReference type="Gene3D" id="2.60.40.1120">
    <property type="entry name" value="Carboxypeptidase-like, regulatory domain"/>
    <property type="match status" value="1"/>
</dbReference>
<evidence type="ECO:0000256" key="1">
    <source>
        <dbReference type="ARBA" id="ARBA00004571"/>
    </source>
</evidence>
<feature type="domain" description="TonB-dependent receptor plug" evidence="12">
    <location>
        <begin position="230"/>
        <end position="337"/>
    </location>
</feature>
<dbReference type="AlphaFoldDB" id="A0A7X3D2T5"/>
<evidence type="ECO:0000256" key="6">
    <source>
        <dbReference type="ARBA" id="ARBA00023136"/>
    </source>
</evidence>
<keyword evidence="10" id="KW-1133">Transmembrane helix</keyword>
<evidence type="ECO:0000256" key="9">
    <source>
        <dbReference type="RuleBase" id="RU003357"/>
    </source>
</evidence>
<dbReference type="Pfam" id="PF00593">
    <property type="entry name" value="TonB_dep_Rec_b-barrel"/>
    <property type="match status" value="1"/>
</dbReference>
<dbReference type="Proteomes" id="UP000540519">
    <property type="component" value="Unassembled WGS sequence"/>
</dbReference>
<dbReference type="InterPro" id="IPR008969">
    <property type="entry name" value="CarboxyPept-like_regulatory"/>
</dbReference>
<dbReference type="NCBIfam" id="TIGR04056">
    <property type="entry name" value="OMP_RagA_SusC"/>
    <property type="match status" value="1"/>
</dbReference>
<dbReference type="InterPro" id="IPR000531">
    <property type="entry name" value="Beta-barrel_TonB"/>
</dbReference>
<dbReference type="Pfam" id="PF13715">
    <property type="entry name" value="CarbopepD_reg_2"/>
    <property type="match status" value="1"/>
</dbReference>
<dbReference type="PROSITE" id="PS52016">
    <property type="entry name" value="TONB_DEPENDENT_REC_3"/>
    <property type="match status" value="1"/>
</dbReference>
<keyword evidence="4 8" id="KW-0812">Transmembrane</keyword>
<dbReference type="InterPro" id="IPR039426">
    <property type="entry name" value="TonB-dep_rcpt-like"/>
</dbReference>
<sequence>MQTYFNQRAPMLGIGVFCRLLMKIYLILFCSITFALGTNNGLSQDAKIAITSEKSISVKQVFRLIHKQTGYKFIFSNDFLADAPNVTLNKGLIKTKDLLDNCLSPLNLTFEFTDSETIVVQRKAIESNKPITEKREIQFTVTGNVTDMDGEPLVGANIVEKGTTNGAQTDFDGNYSLSVNDDQATLIFSYIGFATKEITLDGKTSINVSLEEDAAGLEEVVVVAYGTVKKSDLTGSVSSIKTDKINATPSARLDDALRGKVSGVQITPTSSQPGAAASIRIRGTNSITGNSSPLFVIDGLIGAGNSADINVQDIQSVEVLKDASATALYGSRGSAGVVLITTKRGKAGQSKFTYDTYTTFQSPTRYIDVLNASEFADWQNEVQGSVAYPNPESYGEGTNWQEEVYRNGAPMTSHTLSASGGTENAQYFVSGNYFNQEGVFTGGNLKRYQFRVNGDYKLNEILKVGNSVTVSRSTTVPRSSNIINIAGWFPTLPVRDENGEFTIQTVSAELAAENPVGAASKNVNLDTRTRILGTVFAELEPIKNLRYKINYGTDLSLTKNEDYAPSTLFEQANDRGTATIGNSEYLSVLLEQTLTYNHSFSDHNIDGLLGYTRQRIFNSGSSVQARGFTTDYFTYNNIDSGSDRTGASSFANEFGVESFLFRLNYSYKGKYRLTLNGRVDGSSNFAKDSKWGTFPSVALAWNAGREKFIEDLNLFDDLKFRASYGRLGNPASGGTSLARLGAGFTYLFGNSGNITNGIGLNRLGNDQLKFETTDQLDLGLDTSFFNDRLQVTLDYYHKKTKDLFTDQEILWLAGVPTAIIPTNFGTIENSGFELYVNSINIDKDEFRWDTSFNISTNKNEVLSIPDEDGELLINRIGGVVNIPSAVIKEGEPLGAFYGYIRDGIWNSQDEIDAAGLEGRGVFPGGKRFKDISGPDGVPDGIIDNEDQTVIGSPHPDLFGGMDNTITYKNFEFSMYWSFVLGNDIFNETDTRINTAFDNNVSARFADRWTPENTETNVPSARGVFRTELVPETGIIEDGSFLRLRNLSLGYNIPSDKLPIFKSAKLYVRGTNLLLFDKYTGYDPEVNRGDENARRGYDQAQDPSVRSYTLGLNLTF</sequence>
<dbReference type="InterPro" id="IPR012910">
    <property type="entry name" value="Plug_dom"/>
</dbReference>
<protein>
    <submittedName>
        <fullName evidence="13">TonB-dependent receptor</fullName>
    </submittedName>
</protein>
<dbReference type="FunFam" id="2.60.40.1120:FF:000003">
    <property type="entry name" value="Outer membrane protein Omp121"/>
    <property type="match status" value="1"/>
</dbReference>
<comment type="similarity">
    <text evidence="8 9">Belongs to the TonB-dependent receptor family.</text>
</comment>
<evidence type="ECO:0000256" key="5">
    <source>
        <dbReference type="ARBA" id="ARBA00023077"/>
    </source>
</evidence>
<keyword evidence="13" id="KW-0675">Receptor</keyword>
<evidence type="ECO:0000256" key="8">
    <source>
        <dbReference type="PROSITE-ProRule" id="PRU01360"/>
    </source>
</evidence>
<dbReference type="InterPro" id="IPR023997">
    <property type="entry name" value="TonB-dep_OMP_SusC/RagA_CS"/>
</dbReference>
<evidence type="ECO:0000256" key="3">
    <source>
        <dbReference type="ARBA" id="ARBA00022452"/>
    </source>
</evidence>
<evidence type="ECO:0000259" key="11">
    <source>
        <dbReference type="Pfam" id="PF00593"/>
    </source>
</evidence>
<dbReference type="GO" id="GO:0009279">
    <property type="term" value="C:cell outer membrane"/>
    <property type="evidence" value="ECO:0007669"/>
    <property type="project" value="UniProtKB-SubCell"/>
</dbReference>
<evidence type="ECO:0000259" key="12">
    <source>
        <dbReference type="Pfam" id="PF07715"/>
    </source>
</evidence>
<feature type="domain" description="TonB-dependent receptor-like beta-barrel" evidence="11">
    <location>
        <begin position="544"/>
        <end position="1072"/>
    </location>
</feature>
<accession>A0A7X3D2T5</accession>
<evidence type="ECO:0000256" key="4">
    <source>
        <dbReference type="ARBA" id="ARBA00022692"/>
    </source>
</evidence>
<proteinExistence type="inferred from homology"/>
<dbReference type="NCBIfam" id="TIGR04057">
    <property type="entry name" value="SusC_RagA_signa"/>
    <property type="match status" value="1"/>
</dbReference>
<dbReference type="InterPro" id="IPR037066">
    <property type="entry name" value="Plug_dom_sf"/>
</dbReference>
<keyword evidence="3 8" id="KW-1134">Transmembrane beta strand</keyword>
<keyword evidence="14" id="KW-1185">Reference proteome</keyword>
<keyword evidence="6 8" id="KW-0472">Membrane</keyword>
<feature type="transmembrane region" description="Helical" evidence="10">
    <location>
        <begin position="12"/>
        <end position="36"/>
    </location>
</feature>
<comment type="subcellular location">
    <subcellularLocation>
        <location evidence="1 8">Cell outer membrane</location>
        <topology evidence="1 8">Multi-pass membrane protein</topology>
    </subcellularLocation>
</comment>
<keyword evidence="2 8" id="KW-0813">Transport</keyword>
<dbReference type="SUPFAM" id="SSF49464">
    <property type="entry name" value="Carboxypeptidase regulatory domain-like"/>
    <property type="match status" value="1"/>
</dbReference>
<evidence type="ECO:0000313" key="13">
    <source>
        <dbReference type="EMBL" id="MUH37441.1"/>
    </source>
</evidence>
<reference evidence="13 14" key="1">
    <citation type="journal article" date="2019" name="Mar. Drugs">
        <title>Comparative Genomics and CAZyme Genome Repertoires of Marine Zobellia amurskyensis KMM 3526(T) and Zobellia laminariae KMM 3676(T).</title>
        <authorList>
            <person name="Chernysheva N."/>
            <person name="Bystritskaya E."/>
            <person name="Stenkova A."/>
            <person name="Golovkin I."/>
            <person name="Nedashkovskaya O."/>
            <person name="Isaeva M."/>
        </authorList>
    </citation>
    <scope>NUCLEOTIDE SEQUENCE [LARGE SCALE GENOMIC DNA]</scope>
    <source>
        <strain evidence="13 14">KMM 3526</strain>
    </source>
</reference>
<organism evidence="13 14">
    <name type="scientific">Zobellia amurskyensis</name>
    <dbReference type="NCBI Taxonomy" id="248905"/>
    <lineage>
        <taxon>Bacteria</taxon>
        <taxon>Pseudomonadati</taxon>
        <taxon>Bacteroidota</taxon>
        <taxon>Flavobacteriia</taxon>
        <taxon>Flavobacteriales</taxon>
        <taxon>Flavobacteriaceae</taxon>
        <taxon>Zobellia</taxon>
    </lineage>
</organism>
<dbReference type="InterPro" id="IPR023996">
    <property type="entry name" value="TonB-dep_OMP_SusC/RagA"/>
</dbReference>
<dbReference type="Pfam" id="PF07715">
    <property type="entry name" value="Plug"/>
    <property type="match status" value="1"/>
</dbReference>
<dbReference type="SUPFAM" id="SSF56935">
    <property type="entry name" value="Porins"/>
    <property type="match status" value="1"/>
</dbReference>
<gene>
    <name evidence="13" type="ORF">D9O36_16435</name>
</gene>
<keyword evidence="5 9" id="KW-0798">TonB box</keyword>
<comment type="caution">
    <text evidence="13">The sequence shown here is derived from an EMBL/GenBank/DDBJ whole genome shotgun (WGS) entry which is preliminary data.</text>
</comment>
<dbReference type="OrthoDB" id="9768177at2"/>
<dbReference type="Gene3D" id="2.40.170.20">
    <property type="entry name" value="TonB-dependent receptor, beta-barrel domain"/>
    <property type="match status" value="1"/>
</dbReference>